<evidence type="ECO:0000313" key="1">
    <source>
        <dbReference type="EMBL" id="KKK55090.1"/>
    </source>
</evidence>
<gene>
    <name evidence="1" type="ORF">LCGC14_3078070</name>
</gene>
<organism evidence="1">
    <name type="scientific">marine sediment metagenome</name>
    <dbReference type="NCBI Taxonomy" id="412755"/>
    <lineage>
        <taxon>unclassified sequences</taxon>
        <taxon>metagenomes</taxon>
        <taxon>ecological metagenomes</taxon>
    </lineage>
</organism>
<evidence type="ECO:0008006" key="2">
    <source>
        <dbReference type="Google" id="ProtNLM"/>
    </source>
</evidence>
<proteinExistence type="predicted"/>
<name>A0A0F8X2M1_9ZZZZ</name>
<protein>
    <recommendedName>
        <fullName evidence="2">DNA-binding protein</fullName>
    </recommendedName>
</protein>
<dbReference type="AlphaFoldDB" id="A0A0F8X2M1"/>
<sequence>MRSYTMKKVAENLGVHPNTIINWCWPTRGLKRREAMPMPLPRKPLDSCKSAWLWDAGVIDKLVEDNN</sequence>
<accession>A0A0F8X2M1</accession>
<comment type="caution">
    <text evidence="1">The sequence shown here is derived from an EMBL/GenBank/DDBJ whole genome shotgun (WGS) entry which is preliminary data.</text>
</comment>
<dbReference type="EMBL" id="LAZR01065661">
    <property type="protein sequence ID" value="KKK55090.1"/>
    <property type="molecule type" value="Genomic_DNA"/>
</dbReference>
<reference evidence="1" key="1">
    <citation type="journal article" date="2015" name="Nature">
        <title>Complex archaea that bridge the gap between prokaryotes and eukaryotes.</title>
        <authorList>
            <person name="Spang A."/>
            <person name="Saw J.H."/>
            <person name="Jorgensen S.L."/>
            <person name="Zaremba-Niedzwiedzka K."/>
            <person name="Martijn J."/>
            <person name="Lind A.E."/>
            <person name="van Eijk R."/>
            <person name="Schleper C."/>
            <person name="Guy L."/>
            <person name="Ettema T.J."/>
        </authorList>
    </citation>
    <scope>NUCLEOTIDE SEQUENCE</scope>
</reference>